<evidence type="ECO:0000259" key="1">
    <source>
        <dbReference type="PROSITE" id="PS50181"/>
    </source>
</evidence>
<dbReference type="CDD" id="cd09917">
    <property type="entry name" value="F-box_SF"/>
    <property type="match status" value="1"/>
</dbReference>
<sequence>MGYSEVLCRICGVSFNINRFRIDQEPPSAALSGYLYVDPSECPDKGECCFVQASLPTTEQIKYPASEFHNSGLNEEDVEHIPGPDCGQCAAYNGHHISVEAMKGCNTFQCLVYKPQDWKTLPDDEEFEAKGDYFLSGLGDKMPSRDIDWPAVFPHRHGMDSPRADPCIWDLDEANEYAMPFHPTCLEIFKRVSLHRHGVVNIHGLTQWWRIENTYRDFHDFPREKAVKDGQEQWWNHEIGSEYVVANPCLIPGFESLLQSCQDSDTSDSQPILTTIPTEASKNDPFSKLPPEILHSILVHLNFQDVANLRLTSRLFLQLPNPVLYELTIRHTPWLYEAWTSLPLSFWATTTQNAIEEEWESTSDFNRVPHPAMPVNQLSRTGTNWLQLQTEISRNWGKLLGLKNRRRIWTDCEEILNRVDRYRDQDKIKNRSF</sequence>
<protein>
    <recommendedName>
        <fullName evidence="1">F-box domain-containing protein</fullName>
    </recommendedName>
</protein>
<dbReference type="InterPro" id="IPR001810">
    <property type="entry name" value="F-box_dom"/>
</dbReference>
<keyword evidence="3" id="KW-1185">Reference proteome</keyword>
<organism evidence="2 3">
    <name type="scientific">Fusarium sporotrichioides</name>
    <dbReference type="NCBI Taxonomy" id="5514"/>
    <lineage>
        <taxon>Eukaryota</taxon>
        <taxon>Fungi</taxon>
        <taxon>Dikarya</taxon>
        <taxon>Ascomycota</taxon>
        <taxon>Pezizomycotina</taxon>
        <taxon>Sordariomycetes</taxon>
        <taxon>Hypocreomycetidae</taxon>
        <taxon>Hypocreales</taxon>
        <taxon>Nectriaceae</taxon>
        <taxon>Fusarium</taxon>
    </lineage>
</organism>
<dbReference type="InterPro" id="IPR036047">
    <property type="entry name" value="F-box-like_dom_sf"/>
</dbReference>
<evidence type="ECO:0000313" key="2">
    <source>
        <dbReference type="EMBL" id="RGP59499.1"/>
    </source>
</evidence>
<evidence type="ECO:0000313" key="3">
    <source>
        <dbReference type="Proteomes" id="UP000266152"/>
    </source>
</evidence>
<dbReference type="PROSITE" id="PS50181">
    <property type="entry name" value="FBOX"/>
    <property type="match status" value="1"/>
</dbReference>
<proteinExistence type="predicted"/>
<accession>A0A395RI55</accession>
<dbReference type="Gene3D" id="1.20.1280.50">
    <property type="match status" value="1"/>
</dbReference>
<dbReference type="AlphaFoldDB" id="A0A395RI55"/>
<comment type="caution">
    <text evidence="2">The sequence shown here is derived from an EMBL/GenBank/DDBJ whole genome shotgun (WGS) entry which is preliminary data.</text>
</comment>
<dbReference type="EMBL" id="PXOF01000215">
    <property type="protein sequence ID" value="RGP59499.1"/>
    <property type="molecule type" value="Genomic_DNA"/>
</dbReference>
<reference evidence="2 3" key="1">
    <citation type="journal article" date="2018" name="PLoS Pathog.">
        <title>Evolution of structural diversity of trichothecenes, a family of toxins produced by plant pathogenic and entomopathogenic fungi.</title>
        <authorList>
            <person name="Proctor R.H."/>
            <person name="McCormick S.P."/>
            <person name="Kim H.S."/>
            <person name="Cardoza R.E."/>
            <person name="Stanley A.M."/>
            <person name="Lindo L."/>
            <person name="Kelly A."/>
            <person name="Brown D.W."/>
            <person name="Lee T."/>
            <person name="Vaughan M.M."/>
            <person name="Alexander N.J."/>
            <person name="Busman M."/>
            <person name="Gutierrez S."/>
        </authorList>
    </citation>
    <scope>NUCLEOTIDE SEQUENCE [LARGE SCALE GENOMIC DNA]</scope>
    <source>
        <strain evidence="2 3">NRRL 3299</strain>
    </source>
</reference>
<dbReference type="STRING" id="5514.A0A395RI55"/>
<dbReference type="SUPFAM" id="SSF81383">
    <property type="entry name" value="F-box domain"/>
    <property type="match status" value="1"/>
</dbReference>
<gene>
    <name evidence="2" type="ORF">FSPOR_11256</name>
</gene>
<dbReference type="Proteomes" id="UP000266152">
    <property type="component" value="Unassembled WGS sequence"/>
</dbReference>
<name>A0A395RI55_FUSSP</name>
<feature type="domain" description="F-box" evidence="1">
    <location>
        <begin position="283"/>
        <end position="342"/>
    </location>
</feature>
<dbReference type="Pfam" id="PF00646">
    <property type="entry name" value="F-box"/>
    <property type="match status" value="1"/>
</dbReference>